<gene>
    <name evidence="1" type="ORF">HPB49_000895</name>
</gene>
<proteinExistence type="predicted"/>
<protein>
    <submittedName>
        <fullName evidence="1">Uncharacterized protein</fullName>
    </submittedName>
</protein>
<accession>A0ACB8DLM7</accession>
<reference evidence="1" key="1">
    <citation type="submission" date="2020-05" db="EMBL/GenBank/DDBJ databases">
        <title>Large-scale comparative analyses of tick genomes elucidate their genetic diversity and vector capacities.</title>
        <authorList>
            <person name="Jia N."/>
            <person name="Wang J."/>
            <person name="Shi W."/>
            <person name="Du L."/>
            <person name="Sun Y."/>
            <person name="Zhan W."/>
            <person name="Jiang J."/>
            <person name="Wang Q."/>
            <person name="Zhang B."/>
            <person name="Ji P."/>
            <person name="Sakyi L.B."/>
            <person name="Cui X."/>
            <person name="Yuan T."/>
            <person name="Jiang B."/>
            <person name="Yang W."/>
            <person name="Lam T.T.-Y."/>
            <person name="Chang Q."/>
            <person name="Ding S."/>
            <person name="Wang X."/>
            <person name="Zhu J."/>
            <person name="Ruan X."/>
            <person name="Zhao L."/>
            <person name="Wei J."/>
            <person name="Que T."/>
            <person name="Du C."/>
            <person name="Cheng J."/>
            <person name="Dai P."/>
            <person name="Han X."/>
            <person name="Huang E."/>
            <person name="Gao Y."/>
            <person name="Liu J."/>
            <person name="Shao H."/>
            <person name="Ye R."/>
            <person name="Li L."/>
            <person name="Wei W."/>
            <person name="Wang X."/>
            <person name="Wang C."/>
            <person name="Yang T."/>
            <person name="Huo Q."/>
            <person name="Li W."/>
            <person name="Guo W."/>
            <person name="Chen H."/>
            <person name="Zhou L."/>
            <person name="Ni X."/>
            <person name="Tian J."/>
            <person name="Zhou Y."/>
            <person name="Sheng Y."/>
            <person name="Liu T."/>
            <person name="Pan Y."/>
            <person name="Xia L."/>
            <person name="Li J."/>
            <person name="Zhao F."/>
            <person name="Cao W."/>
        </authorList>
    </citation>
    <scope>NUCLEOTIDE SEQUENCE</scope>
    <source>
        <strain evidence="1">Dsil-2018</strain>
    </source>
</reference>
<organism evidence="1 2">
    <name type="scientific">Dermacentor silvarum</name>
    <name type="common">Tick</name>
    <dbReference type="NCBI Taxonomy" id="543639"/>
    <lineage>
        <taxon>Eukaryota</taxon>
        <taxon>Metazoa</taxon>
        <taxon>Ecdysozoa</taxon>
        <taxon>Arthropoda</taxon>
        <taxon>Chelicerata</taxon>
        <taxon>Arachnida</taxon>
        <taxon>Acari</taxon>
        <taxon>Parasitiformes</taxon>
        <taxon>Ixodida</taxon>
        <taxon>Ixodoidea</taxon>
        <taxon>Ixodidae</taxon>
        <taxon>Rhipicephalinae</taxon>
        <taxon>Dermacentor</taxon>
    </lineage>
</organism>
<keyword evidence="2" id="KW-1185">Reference proteome</keyword>
<dbReference type="Proteomes" id="UP000821865">
    <property type="component" value="Chromosome 10"/>
</dbReference>
<sequence>MTDGWTYTLTGFGEFLEMRRVSFAEPMPAARLCGVCVQLPCRTVQLPCGHVFCESCKAQIAPEDCCPFDGEKFADSDVRSMTNQLSYLEEHRIVCGADSRVCGFSGKLSELRDHLPRCGGGETKCRKCQRPVLRSRAVGHYRSCAGASNTVTGALVAANAEAADKQLGDAAKMDVETPRQLMLSKGVDLEAVFSCFTNVLAKKMGSLEHQLLEVQKIASSGQQSSLASAKPATVIQGPYRAASRAGVLITTCKFGNVYARLDSLDEKKKQLRKSTDTYSLGGYTFKLDCEFSKDENEVNVRFILFLRSGEWDSYVEWPFKKKVTLVIMHPRNAAKDVRLPVTMDDHNMVKKPQADAWNWGRWTDPMKWKDLELQGYVEKEALYVNVEFADTC</sequence>
<dbReference type="EMBL" id="CM023479">
    <property type="protein sequence ID" value="KAH7973420.1"/>
    <property type="molecule type" value="Genomic_DNA"/>
</dbReference>
<evidence type="ECO:0000313" key="1">
    <source>
        <dbReference type="EMBL" id="KAH7973420.1"/>
    </source>
</evidence>
<name>A0ACB8DLM7_DERSI</name>
<comment type="caution">
    <text evidence="1">The sequence shown here is derived from an EMBL/GenBank/DDBJ whole genome shotgun (WGS) entry which is preliminary data.</text>
</comment>
<evidence type="ECO:0000313" key="2">
    <source>
        <dbReference type="Proteomes" id="UP000821865"/>
    </source>
</evidence>